<dbReference type="AlphaFoldDB" id="A0A916VWE3"/>
<dbReference type="InterPro" id="IPR050463">
    <property type="entry name" value="Gfo/Idh/MocA_oxidrdct_glycsds"/>
</dbReference>
<evidence type="ECO:0000259" key="1">
    <source>
        <dbReference type="Pfam" id="PF01408"/>
    </source>
</evidence>
<organism evidence="2 3">
    <name type="scientific">Pelagibacterium lentulum</name>
    <dbReference type="NCBI Taxonomy" id="2029865"/>
    <lineage>
        <taxon>Bacteria</taxon>
        <taxon>Pseudomonadati</taxon>
        <taxon>Pseudomonadota</taxon>
        <taxon>Alphaproteobacteria</taxon>
        <taxon>Hyphomicrobiales</taxon>
        <taxon>Devosiaceae</taxon>
        <taxon>Pelagibacterium</taxon>
    </lineage>
</organism>
<dbReference type="EMBL" id="BMKB01000002">
    <property type="protein sequence ID" value="GGA46289.1"/>
    <property type="molecule type" value="Genomic_DNA"/>
</dbReference>
<keyword evidence="3" id="KW-1185">Reference proteome</keyword>
<dbReference type="PANTHER" id="PTHR43818:SF7">
    <property type="entry name" value="DEHYDROGENASE"/>
    <property type="match status" value="1"/>
</dbReference>
<dbReference type="InterPro" id="IPR000683">
    <property type="entry name" value="Gfo/Idh/MocA-like_OxRdtase_N"/>
</dbReference>
<protein>
    <submittedName>
        <fullName evidence="2">Dehydrogenase</fullName>
    </submittedName>
</protein>
<gene>
    <name evidence="2" type="ORF">GCM10011499_15050</name>
</gene>
<dbReference type="Proteomes" id="UP000596977">
    <property type="component" value="Unassembled WGS sequence"/>
</dbReference>
<evidence type="ECO:0000313" key="3">
    <source>
        <dbReference type="Proteomes" id="UP000596977"/>
    </source>
</evidence>
<dbReference type="Gene3D" id="3.30.360.10">
    <property type="entry name" value="Dihydrodipicolinate Reductase, domain 2"/>
    <property type="match status" value="1"/>
</dbReference>
<dbReference type="InterPro" id="IPR036291">
    <property type="entry name" value="NAD(P)-bd_dom_sf"/>
</dbReference>
<name>A0A916VWE3_9HYPH</name>
<sequence>MNDTKHKIAIVGFGKIARDQHVPSIAGEPAFDFAAAVSRNATAEGVDNFDTLEALFANRPDIGCVALCTPPQVRFDMAAAAINAGKHVLLEKPPGSTLAEIDTLIALAEKKGVVLFATWHSRYAAAVEPAKAWLKDKTIEKVEIVWREDVRRWHPGQAWIWEPGGLGVFDPAINGLSILTAILPDPIHVTRANLEFPENCQTPIAAQVDFTDARGTPVKADFDWRQTGPQTWDIVVSTREGEIALSMGGSRMAIDGVEKIAEPDREYAGIYAHFAELLESGTSLVDASPLRHVADAMMLGRRTIVEAFYD</sequence>
<proteinExistence type="predicted"/>
<dbReference type="OrthoDB" id="9813657at2"/>
<dbReference type="PANTHER" id="PTHR43818">
    <property type="entry name" value="BCDNA.GH03377"/>
    <property type="match status" value="1"/>
</dbReference>
<comment type="caution">
    <text evidence="2">The sequence shown here is derived from an EMBL/GenBank/DDBJ whole genome shotgun (WGS) entry which is preliminary data.</text>
</comment>
<reference evidence="2 3" key="1">
    <citation type="journal article" date="2014" name="Int. J. Syst. Evol. Microbiol.">
        <title>Complete genome sequence of Corynebacterium casei LMG S-19264T (=DSM 44701T), isolated from a smear-ripened cheese.</title>
        <authorList>
            <consortium name="US DOE Joint Genome Institute (JGI-PGF)"/>
            <person name="Walter F."/>
            <person name="Albersmeier A."/>
            <person name="Kalinowski J."/>
            <person name="Ruckert C."/>
        </authorList>
    </citation>
    <scope>NUCLEOTIDE SEQUENCE [LARGE SCALE GENOMIC DNA]</scope>
    <source>
        <strain evidence="2 3">CGMCC 1.15896</strain>
    </source>
</reference>
<dbReference type="RefSeq" id="WP_127073990.1">
    <property type="nucleotide sequence ID" value="NZ_BMKB01000002.1"/>
</dbReference>
<dbReference type="GO" id="GO:0000166">
    <property type="term" value="F:nucleotide binding"/>
    <property type="evidence" value="ECO:0007669"/>
    <property type="project" value="InterPro"/>
</dbReference>
<dbReference type="Gene3D" id="3.40.50.720">
    <property type="entry name" value="NAD(P)-binding Rossmann-like Domain"/>
    <property type="match status" value="1"/>
</dbReference>
<feature type="domain" description="Gfo/Idh/MocA-like oxidoreductase N-terminal" evidence="1">
    <location>
        <begin position="7"/>
        <end position="116"/>
    </location>
</feature>
<evidence type="ECO:0000313" key="2">
    <source>
        <dbReference type="EMBL" id="GGA46289.1"/>
    </source>
</evidence>
<dbReference type="SUPFAM" id="SSF51735">
    <property type="entry name" value="NAD(P)-binding Rossmann-fold domains"/>
    <property type="match status" value="1"/>
</dbReference>
<accession>A0A916VWE3</accession>
<dbReference type="Pfam" id="PF01408">
    <property type="entry name" value="GFO_IDH_MocA"/>
    <property type="match status" value="1"/>
</dbReference>